<dbReference type="Pfam" id="PF08241">
    <property type="entry name" value="Methyltransf_11"/>
    <property type="match status" value="1"/>
</dbReference>
<protein>
    <submittedName>
        <fullName evidence="2">Methyltransferase</fullName>
    </submittedName>
</protein>
<dbReference type="SUPFAM" id="SSF53335">
    <property type="entry name" value="S-adenosyl-L-methionine-dependent methyltransferases"/>
    <property type="match status" value="1"/>
</dbReference>
<dbReference type="KEGG" id="mcj:MCON_1844"/>
<dbReference type="GO" id="GO:0008757">
    <property type="term" value="F:S-adenosylmethionine-dependent methyltransferase activity"/>
    <property type="evidence" value="ECO:0007669"/>
    <property type="project" value="InterPro"/>
</dbReference>
<dbReference type="HOGENOM" id="CLU_556241_0_0_2"/>
<dbReference type="Gene3D" id="3.40.50.150">
    <property type="entry name" value="Vaccinia Virus protein VP39"/>
    <property type="match status" value="1"/>
</dbReference>
<organism evidence="2 3">
    <name type="scientific">Methanothrix soehngenii (strain ATCC 5969 / DSM 3671 / JCM 10134 / NBRC 103675 / OCM 69 / GP-6)</name>
    <name type="common">Methanosaeta concilii</name>
    <dbReference type="NCBI Taxonomy" id="990316"/>
    <lineage>
        <taxon>Archaea</taxon>
        <taxon>Methanobacteriati</taxon>
        <taxon>Methanobacteriota</taxon>
        <taxon>Stenosarchaea group</taxon>
        <taxon>Methanomicrobia</taxon>
        <taxon>Methanotrichales</taxon>
        <taxon>Methanotrichaceae</taxon>
        <taxon>Methanothrix</taxon>
    </lineage>
</organism>
<dbReference type="CDD" id="cd02440">
    <property type="entry name" value="AdoMet_MTases"/>
    <property type="match status" value="1"/>
</dbReference>
<accession>F4BW07</accession>
<dbReference type="InParanoid" id="F4BW07"/>
<sequence length="490" mass="56466">MIRKELQVMSLANYIYRIKASINLKGQQFCSEDVSMIARSSKANNFQQEEACLAHIDEFPNGQCLPLPDGISESALFSFLRSVCAVGEPSPEVVQRYCEDHFNRIVFTYGLIKGLKGKCLELGSAPYFITMLLKQFTDLELVLANYFGQRYAGIYRENAERVCPLEISFENPRNHMKEYIKTEFYQFNVESDMYPFSDSEFDVVLFCELIEHMQMDPIYALMEMKRVLKPNGVLILTTPNANRIENIIRMISGSNIYDHYSGYGPYGRHNREYNVHELMTLLEYCGFSIDSISAIDTTNVSAWEDPIIKQLEPLLGEKEHSLGKQIFIRAKNTKEARRKRPAFLYANYLPEELENFKLPEKEDVINEPSIAFIGDWHDLELWNSTPTRWIGPDASLHIYSEQNRSTKFCFKVLSFYSQRNLEVRFGEALIAKYEVPTSFINVCEAINLSAGANELRLHVREGCERPCDKPELKNTDSRCLSLAIQEVTFS</sequence>
<dbReference type="AlphaFoldDB" id="F4BW07"/>
<dbReference type="EMBL" id="CP002565">
    <property type="protein sequence ID" value="AEB68437.1"/>
    <property type="molecule type" value="Genomic_DNA"/>
</dbReference>
<dbReference type="STRING" id="990316.MCON_1844"/>
<dbReference type="InterPro" id="IPR029063">
    <property type="entry name" value="SAM-dependent_MTases_sf"/>
</dbReference>
<evidence type="ECO:0000259" key="1">
    <source>
        <dbReference type="Pfam" id="PF08241"/>
    </source>
</evidence>
<reference evidence="2 3" key="1">
    <citation type="journal article" date="2011" name="J. Bacteriol.">
        <title>Complete genome sequence of Methanosaeta concilii, a specialist in aceticlastic methanogenesis.</title>
        <authorList>
            <person name="Barber R.D."/>
            <person name="Zhang L."/>
            <person name="Harnack M."/>
            <person name="Olson M.V."/>
            <person name="Kaul R."/>
            <person name="Ingram-Smith C."/>
            <person name="Smith K.S."/>
        </authorList>
    </citation>
    <scope>NUCLEOTIDE SEQUENCE [LARGE SCALE GENOMIC DNA]</scope>
    <source>
        <strain evidence="3">ATCC 5969 / DSM 3671 / JCM 10134 / NBRC 103675 / OCM 69 / GP-6</strain>
    </source>
</reference>
<feature type="domain" description="Methyltransferase type 11" evidence="1">
    <location>
        <begin position="155"/>
        <end position="236"/>
    </location>
</feature>
<keyword evidence="2" id="KW-0808">Transferase</keyword>
<evidence type="ECO:0000313" key="3">
    <source>
        <dbReference type="Proteomes" id="UP000007807"/>
    </source>
</evidence>
<dbReference type="GO" id="GO:0032259">
    <property type="term" value="P:methylation"/>
    <property type="evidence" value="ECO:0007669"/>
    <property type="project" value="UniProtKB-KW"/>
</dbReference>
<dbReference type="InterPro" id="IPR013216">
    <property type="entry name" value="Methyltransf_11"/>
</dbReference>
<keyword evidence="3" id="KW-1185">Reference proteome</keyword>
<gene>
    <name evidence="2" type="ordered locus">MCON_1844</name>
</gene>
<evidence type="ECO:0000313" key="2">
    <source>
        <dbReference type="EMBL" id="AEB68437.1"/>
    </source>
</evidence>
<proteinExistence type="predicted"/>
<name>F4BW07_METSG</name>
<dbReference type="Proteomes" id="UP000007807">
    <property type="component" value="Chromosome"/>
</dbReference>
<keyword evidence="2" id="KW-0489">Methyltransferase</keyword>